<dbReference type="GO" id="GO:0006355">
    <property type="term" value="P:regulation of DNA-templated transcription"/>
    <property type="evidence" value="ECO:0007669"/>
    <property type="project" value="InterPro"/>
</dbReference>
<dbReference type="PROSITE" id="PS51500">
    <property type="entry name" value="SIN"/>
    <property type="match status" value="1"/>
</dbReference>
<accession>A0A940X0Z7</accession>
<gene>
    <name evidence="2" type="ORF">J7W16_15395</name>
</gene>
<name>A0A940X0Z7_9BACI</name>
<feature type="domain" description="Sin" evidence="1">
    <location>
        <begin position="7"/>
        <end position="45"/>
    </location>
</feature>
<evidence type="ECO:0000313" key="2">
    <source>
        <dbReference type="EMBL" id="MBP3952509.1"/>
    </source>
</evidence>
<evidence type="ECO:0000259" key="1">
    <source>
        <dbReference type="PROSITE" id="PS51500"/>
    </source>
</evidence>
<dbReference type="GO" id="GO:0046983">
    <property type="term" value="F:protein dimerization activity"/>
    <property type="evidence" value="ECO:0007669"/>
    <property type="project" value="InterPro"/>
</dbReference>
<dbReference type="SUPFAM" id="SSF47406">
    <property type="entry name" value="SinR repressor dimerisation domain-like"/>
    <property type="match status" value="1"/>
</dbReference>
<dbReference type="InterPro" id="IPR010981">
    <property type="entry name" value="SinR/SinI_dimer_dom"/>
</dbReference>
<dbReference type="EMBL" id="JAGKSQ010000006">
    <property type="protein sequence ID" value="MBP3952509.1"/>
    <property type="molecule type" value="Genomic_DNA"/>
</dbReference>
<dbReference type="Proteomes" id="UP000678228">
    <property type="component" value="Unassembled WGS sequence"/>
</dbReference>
<reference evidence="2" key="1">
    <citation type="submission" date="2021-03" db="EMBL/GenBank/DDBJ databases">
        <title>Bacillus suaedae sp. nov., isolated from Suaeda aralocaspica.</title>
        <authorList>
            <person name="Lei R.F.R."/>
        </authorList>
    </citation>
    <scope>NUCLEOTIDE SEQUENCE</scope>
    <source>
        <strain evidence="2">YZJH907-2</strain>
    </source>
</reference>
<dbReference type="AlphaFoldDB" id="A0A940X0Z7"/>
<protein>
    <submittedName>
        <fullName evidence="2">Anti-repressor SinI family protein</fullName>
    </submittedName>
</protein>
<sequence>MEQNNLLHNTDTTPTLDNEWVGLLLEAKSIGITPEEVKDFFTQIKLIPENR</sequence>
<organism evidence="2 3">
    <name type="scientific">Halalkalibacter suaedae</name>
    <dbReference type="NCBI Taxonomy" id="2822140"/>
    <lineage>
        <taxon>Bacteria</taxon>
        <taxon>Bacillati</taxon>
        <taxon>Bacillota</taxon>
        <taxon>Bacilli</taxon>
        <taxon>Bacillales</taxon>
        <taxon>Bacillaceae</taxon>
        <taxon>Halalkalibacter</taxon>
    </lineage>
</organism>
<dbReference type="RefSeq" id="WP_210598276.1">
    <property type="nucleotide sequence ID" value="NZ_JAGKSQ010000006.1"/>
</dbReference>
<proteinExistence type="predicted"/>
<evidence type="ECO:0000313" key="3">
    <source>
        <dbReference type="Proteomes" id="UP000678228"/>
    </source>
</evidence>
<comment type="caution">
    <text evidence="2">The sequence shown here is derived from an EMBL/GenBank/DDBJ whole genome shotgun (WGS) entry which is preliminary data.</text>
</comment>
<keyword evidence="3" id="KW-1185">Reference proteome</keyword>
<dbReference type="Pfam" id="PF08671">
    <property type="entry name" value="SinI"/>
    <property type="match status" value="1"/>
</dbReference>
<dbReference type="InterPro" id="IPR036281">
    <property type="entry name" value="SinR/SinI_dimer_dom_sf"/>
</dbReference>